<evidence type="ECO:0000256" key="2">
    <source>
        <dbReference type="SAM" id="MobiDB-lite"/>
    </source>
</evidence>
<dbReference type="Pfam" id="PF22483">
    <property type="entry name" value="Mu-transpos_C_2"/>
    <property type="match status" value="1"/>
</dbReference>
<dbReference type="PANTHER" id="PTHR35004:SF8">
    <property type="entry name" value="TRANSPOSASE RV3428C-RELATED"/>
    <property type="match status" value="1"/>
</dbReference>
<dbReference type="GO" id="GO:0015074">
    <property type="term" value="P:DNA integration"/>
    <property type="evidence" value="ECO:0007669"/>
    <property type="project" value="InterPro"/>
</dbReference>
<dbReference type="AlphaFoldDB" id="A0A2N7V4W9"/>
<dbReference type="Proteomes" id="UP000514411">
    <property type="component" value="Chromosome"/>
</dbReference>
<evidence type="ECO:0000256" key="1">
    <source>
        <dbReference type="ARBA" id="ARBA00009277"/>
    </source>
</evidence>
<evidence type="ECO:0000259" key="3">
    <source>
        <dbReference type="PROSITE" id="PS50994"/>
    </source>
</evidence>
<feature type="domain" description="Integrase catalytic" evidence="3">
    <location>
        <begin position="129"/>
        <end position="310"/>
    </location>
</feature>
<gene>
    <name evidence="5" type="ORF">XSP_002230</name>
    <name evidence="4" type="ORF">XSP_002253</name>
</gene>
<dbReference type="InterPro" id="IPR001584">
    <property type="entry name" value="Integrase_cat-core"/>
</dbReference>
<name>A0A2N7V4W9_XANCJ</name>
<evidence type="ECO:0000313" key="5">
    <source>
        <dbReference type="EMBL" id="CAD1792408.1"/>
    </source>
</evidence>
<dbReference type="PANTHER" id="PTHR35004">
    <property type="entry name" value="TRANSPOSASE RV3428C-RELATED"/>
    <property type="match status" value="1"/>
</dbReference>
<dbReference type="OrthoDB" id="2065409at2"/>
<proteinExistence type="inferred from homology"/>
<organism evidence="4">
    <name type="scientific">Xanthomonas campestris pv. juglandis</name>
    <name type="common">Xanthomonas arboricola pv. juglandis</name>
    <dbReference type="NCBI Taxonomy" id="195709"/>
    <lineage>
        <taxon>Bacteria</taxon>
        <taxon>Pseudomonadati</taxon>
        <taxon>Pseudomonadota</taxon>
        <taxon>Gammaproteobacteria</taxon>
        <taxon>Lysobacterales</taxon>
        <taxon>Lysobacteraceae</taxon>
        <taxon>Xanthomonas</taxon>
    </lineage>
</organism>
<dbReference type="PROSITE" id="PS50994">
    <property type="entry name" value="INTEGRASE"/>
    <property type="match status" value="1"/>
</dbReference>
<dbReference type="InterPro" id="IPR012337">
    <property type="entry name" value="RNaseH-like_sf"/>
</dbReference>
<sequence>MNPLKDLCRCLLRTDLTDRQVGQKLNRSPTTVGRYRKRLRALSQSWDDIESMDEVALARRLNPGKSSAKKLLVEPDWSYVHAELQRRGMTITLLHEEYALGLEAGAMSETEFRRRYRRYARKRGLVMRQVRVPGQQLFLDFSGVRPSITDQMTGATTPVELFVAVMCASRKTFVYAVASQKSVDWIACNAKALEFFAGVPTYLVPDNLKAAVTSVSGQDGALLNMTYAEFAAHYDTMVLPARPRKPKDKAPVEIGVQLAQRWILARLRNRVFFSLEELNRAIAELVDRMNLRPMRGSGGKSRQQLFEELDGPALRPCPQMPYEYAEWKLKVPVGHDYHVPWQGHFYSVPHTLVGAKVNLKVTREAVAVFHRDKRVAMHPRSGEVGGCSTSPEHQPPAHRAYAQDTPDVLMTWARQQGGALHKFVQRHSATHRRPALTLQACRGLRRLAREHGIERLQAACDRAVRIQANSVSSVKSILVRHLDRSASCDDSASNDDAPQAHENVRGANYYS</sequence>
<feature type="compositionally biased region" description="Low complexity" evidence="2">
    <location>
        <begin position="488"/>
        <end position="497"/>
    </location>
</feature>
<dbReference type="InterPro" id="IPR036397">
    <property type="entry name" value="RNaseH_sf"/>
</dbReference>
<dbReference type="EMBL" id="LR824643">
    <property type="protein sequence ID" value="CAD0328650.1"/>
    <property type="molecule type" value="Genomic_DNA"/>
</dbReference>
<dbReference type="EMBL" id="LR861807">
    <property type="protein sequence ID" value="CAD1792408.1"/>
    <property type="molecule type" value="Genomic_DNA"/>
</dbReference>
<evidence type="ECO:0000313" key="6">
    <source>
        <dbReference type="Proteomes" id="UP000514411"/>
    </source>
</evidence>
<dbReference type="Pfam" id="PF00665">
    <property type="entry name" value="rve"/>
    <property type="match status" value="1"/>
</dbReference>
<dbReference type="SUPFAM" id="SSF53098">
    <property type="entry name" value="Ribonuclease H-like"/>
    <property type="match status" value="1"/>
</dbReference>
<dbReference type="GO" id="GO:0003676">
    <property type="term" value="F:nucleic acid binding"/>
    <property type="evidence" value="ECO:0007669"/>
    <property type="project" value="InterPro"/>
</dbReference>
<feature type="region of interest" description="Disordered" evidence="2">
    <location>
        <begin position="379"/>
        <end position="399"/>
    </location>
</feature>
<accession>A0A2N7V4W9</accession>
<dbReference type="InterPro" id="IPR054353">
    <property type="entry name" value="IstA-like_C"/>
</dbReference>
<dbReference type="NCBIfam" id="NF033546">
    <property type="entry name" value="transpos_IS21"/>
    <property type="match status" value="1"/>
</dbReference>
<comment type="similarity">
    <text evidence="1">Belongs to the transposase IS21/IS408/IS1162 family.</text>
</comment>
<feature type="region of interest" description="Disordered" evidence="2">
    <location>
        <begin position="487"/>
        <end position="511"/>
    </location>
</feature>
<evidence type="ECO:0000313" key="4">
    <source>
        <dbReference type="EMBL" id="CAD0328650.1"/>
    </source>
</evidence>
<dbReference type="RefSeq" id="WP_039815844.1">
    <property type="nucleotide sequence ID" value="NZ_CP012251.1"/>
</dbReference>
<reference evidence="4 6" key="1">
    <citation type="submission" date="2020-07" db="EMBL/GenBank/DDBJ databases">
        <authorList>
            <person name="Teixeira M."/>
        </authorList>
    </citation>
    <scope>NUCLEOTIDE SEQUENCE</scope>
    <source>
        <strain evidence="5">3</strain>
        <strain evidence="4">Xanthomonas arboricola pv. juglandis CPBF 427</strain>
    </source>
</reference>
<dbReference type="Gene3D" id="3.30.420.10">
    <property type="entry name" value="Ribonuclease H-like superfamily/Ribonuclease H"/>
    <property type="match status" value="1"/>
</dbReference>
<protein>
    <submittedName>
        <fullName evidence="4">IS21 family transposase</fullName>
    </submittedName>
</protein>